<comment type="caution">
    <text evidence="1">The sequence shown here is derived from an EMBL/GenBank/DDBJ whole genome shotgun (WGS) entry which is preliminary data.</text>
</comment>
<dbReference type="EMBL" id="PGVA01000044">
    <property type="protein sequence ID" value="PLR80736.1"/>
    <property type="molecule type" value="Genomic_DNA"/>
</dbReference>
<reference evidence="2 4" key="2">
    <citation type="submission" date="2017-12" db="EMBL/GenBank/DDBJ databases">
        <title>Comparative Functional Genomics of Dry Heat Resistant strains isolated from the Viking Spacecraft.</title>
        <authorList>
            <person name="Seuylemezian A."/>
            <person name="Cooper K."/>
            <person name="Vaishampayan P."/>
        </authorList>
    </citation>
    <scope>NUCLEOTIDE SEQUENCE [LARGE SCALE GENOMIC DNA]</scope>
    <source>
        <strain evidence="2 4">ATCC 29669</strain>
    </source>
</reference>
<dbReference type="Proteomes" id="UP000235114">
    <property type="component" value="Unassembled WGS sequence"/>
</dbReference>
<reference evidence="1 3" key="1">
    <citation type="submission" date="2017-11" db="EMBL/GenBank/DDBJ databases">
        <title>Comparitive Functional Genomics of Dry Heat Resistant strains isolated from the Viking Spacecraft.</title>
        <authorList>
            <person name="Seuylemezian A."/>
            <person name="Cooper K."/>
            <person name="Vaishampayan P."/>
        </authorList>
    </citation>
    <scope>NUCLEOTIDE SEQUENCE [LARGE SCALE GENOMIC DNA]</scope>
    <source>
        <strain evidence="1 3">M4.6</strain>
    </source>
</reference>
<gene>
    <name evidence="1" type="ORF">CU635_16925</name>
    <name evidence="2" type="ORF">CVD25_08445</name>
</gene>
<name>A0A2N5GID7_9BACI</name>
<keyword evidence="4" id="KW-1185">Reference proteome</keyword>
<evidence type="ECO:0000313" key="1">
    <source>
        <dbReference type="EMBL" id="PLR80736.1"/>
    </source>
</evidence>
<dbReference type="Proteomes" id="UP000234951">
    <property type="component" value="Unassembled WGS sequence"/>
</dbReference>
<organism evidence="1 3">
    <name type="scientific">Bacillus canaveralius</name>
    <dbReference type="NCBI Taxonomy" id="1403243"/>
    <lineage>
        <taxon>Bacteria</taxon>
        <taxon>Bacillati</taxon>
        <taxon>Bacillota</taxon>
        <taxon>Bacilli</taxon>
        <taxon>Bacillales</taxon>
        <taxon>Bacillaceae</taxon>
        <taxon>Bacillus</taxon>
    </lineage>
</organism>
<evidence type="ECO:0000313" key="2">
    <source>
        <dbReference type="EMBL" id="PLR98386.1"/>
    </source>
</evidence>
<dbReference type="AlphaFoldDB" id="A0A2N5GID7"/>
<sequence>MGCYSSNGCACDVLRKTAPGTGVTLGFNGVSLPVINANFCKGNHCATFVSSTGTVTIADCRKINFVAFSP</sequence>
<protein>
    <submittedName>
        <fullName evidence="1">Uncharacterized protein</fullName>
    </submittedName>
</protein>
<evidence type="ECO:0000313" key="4">
    <source>
        <dbReference type="Proteomes" id="UP000235114"/>
    </source>
</evidence>
<dbReference type="EMBL" id="PGVD01000022">
    <property type="protein sequence ID" value="PLR98386.1"/>
    <property type="molecule type" value="Genomic_DNA"/>
</dbReference>
<evidence type="ECO:0000313" key="3">
    <source>
        <dbReference type="Proteomes" id="UP000234951"/>
    </source>
</evidence>
<proteinExistence type="predicted"/>
<accession>A0A2N5GID7</accession>